<proteinExistence type="predicted"/>
<evidence type="ECO:0000313" key="2">
    <source>
        <dbReference type="Proteomes" id="UP001165090"/>
    </source>
</evidence>
<accession>A0ABQ5S9D7</accession>
<dbReference type="Proteomes" id="UP001165090">
    <property type="component" value="Unassembled WGS sequence"/>
</dbReference>
<reference evidence="1 2" key="1">
    <citation type="journal article" date="2023" name="IScience">
        <title>Expanded male sex-determining region conserved during the evolution of homothallism in the green alga Volvox.</title>
        <authorList>
            <person name="Yamamoto K."/>
            <person name="Matsuzaki R."/>
            <person name="Mahakham W."/>
            <person name="Heman W."/>
            <person name="Sekimoto H."/>
            <person name="Kawachi M."/>
            <person name="Minakuchi Y."/>
            <person name="Toyoda A."/>
            <person name="Nozaki H."/>
        </authorList>
    </citation>
    <scope>NUCLEOTIDE SEQUENCE [LARGE SCALE GENOMIC DNA]</scope>
    <source>
        <strain evidence="1 2">NIES-4468</strain>
    </source>
</reference>
<name>A0ABQ5S9D7_9CHLO</name>
<keyword evidence="2" id="KW-1185">Reference proteome</keyword>
<comment type="caution">
    <text evidence="1">The sequence shown here is derived from an EMBL/GenBank/DDBJ whole genome shotgun (WGS) entry which is preliminary data.</text>
</comment>
<feature type="non-terminal residue" evidence="1">
    <location>
        <position position="106"/>
    </location>
</feature>
<protein>
    <submittedName>
        <fullName evidence="1">Uncharacterized protein</fullName>
    </submittedName>
</protein>
<evidence type="ECO:0000313" key="1">
    <source>
        <dbReference type="EMBL" id="GLI66236.1"/>
    </source>
</evidence>
<sequence length="106" mass="10471">GRISGGSPTAARTAAAAAAAGRTFATSLHAVAQLGIRLQPAETEAAEAAALTLAPYMNHLADCVMVLSALPEVVVPAVAEAEGRPLEAAKTGVMGNVRVVAAVPGE</sequence>
<feature type="non-terminal residue" evidence="1">
    <location>
        <position position="1"/>
    </location>
</feature>
<organism evidence="1 2">
    <name type="scientific">Volvox africanus</name>
    <dbReference type="NCBI Taxonomy" id="51714"/>
    <lineage>
        <taxon>Eukaryota</taxon>
        <taxon>Viridiplantae</taxon>
        <taxon>Chlorophyta</taxon>
        <taxon>core chlorophytes</taxon>
        <taxon>Chlorophyceae</taxon>
        <taxon>CS clade</taxon>
        <taxon>Chlamydomonadales</taxon>
        <taxon>Volvocaceae</taxon>
        <taxon>Volvox</taxon>
    </lineage>
</organism>
<gene>
    <name evidence="1" type="ORF">VaNZ11_009976</name>
</gene>
<dbReference type="EMBL" id="BSDZ01000028">
    <property type="protein sequence ID" value="GLI66236.1"/>
    <property type="molecule type" value="Genomic_DNA"/>
</dbReference>